<evidence type="ECO:0000256" key="1">
    <source>
        <dbReference type="SAM" id="MobiDB-lite"/>
    </source>
</evidence>
<dbReference type="EMBL" id="JAGKQM010000634">
    <property type="protein sequence ID" value="KAH0853922.1"/>
    <property type="molecule type" value="Genomic_DNA"/>
</dbReference>
<accession>A0ABQ7XDB5</accession>
<proteinExistence type="predicted"/>
<gene>
    <name evidence="2" type="ORF">HID58_092775</name>
</gene>
<protein>
    <submittedName>
        <fullName evidence="2">Uncharacterized protein</fullName>
    </submittedName>
</protein>
<name>A0ABQ7XDB5_BRANA</name>
<feature type="region of interest" description="Disordered" evidence="1">
    <location>
        <begin position="144"/>
        <end position="198"/>
    </location>
</feature>
<feature type="compositionally biased region" description="Polar residues" evidence="1">
    <location>
        <begin position="144"/>
        <end position="153"/>
    </location>
</feature>
<evidence type="ECO:0000313" key="2">
    <source>
        <dbReference type="EMBL" id="KAH0853922.1"/>
    </source>
</evidence>
<dbReference type="Proteomes" id="UP000824890">
    <property type="component" value="Unassembled WGS sequence"/>
</dbReference>
<comment type="caution">
    <text evidence="2">The sequence shown here is derived from an EMBL/GenBank/DDBJ whole genome shotgun (WGS) entry which is preliminary data.</text>
</comment>
<organism evidence="2 3">
    <name type="scientific">Brassica napus</name>
    <name type="common">Rape</name>
    <dbReference type="NCBI Taxonomy" id="3708"/>
    <lineage>
        <taxon>Eukaryota</taxon>
        <taxon>Viridiplantae</taxon>
        <taxon>Streptophyta</taxon>
        <taxon>Embryophyta</taxon>
        <taxon>Tracheophyta</taxon>
        <taxon>Spermatophyta</taxon>
        <taxon>Magnoliopsida</taxon>
        <taxon>eudicotyledons</taxon>
        <taxon>Gunneridae</taxon>
        <taxon>Pentapetalae</taxon>
        <taxon>rosids</taxon>
        <taxon>malvids</taxon>
        <taxon>Brassicales</taxon>
        <taxon>Brassicaceae</taxon>
        <taxon>Brassiceae</taxon>
        <taxon>Brassica</taxon>
    </lineage>
</organism>
<reference evidence="2 3" key="1">
    <citation type="submission" date="2021-05" db="EMBL/GenBank/DDBJ databases">
        <title>Genome Assembly of Synthetic Allotetraploid Brassica napus Reveals Homoeologous Exchanges between Subgenomes.</title>
        <authorList>
            <person name="Davis J.T."/>
        </authorList>
    </citation>
    <scope>NUCLEOTIDE SEQUENCE [LARGE SCALE GENOMIC DNA]</scope>
    <source>
        <strain evidence="3">cv. Da-Ae</strain>
        <tissue evidence="2">Seedling</tissue>
    </source>
</reference>
<keyword evidence="3" id="KW-1185">Reference proteome</keyword>
<evidence type="ECO:0000313" key="3">
    <source>
        <dbReference type="Proteomes" id="UP000824890"/>
    </source>
</evidence>
<feature type="region of interest" description="Disordered" evidence="1">
    <location>
        <begin position="1"/>
        <end position="34"/>
    </location>
</feature>
<sequence>MDNRSAGEDLDLGPLESVKRNNTKARDPNSDANSQLQMMKLALTCKPKGVETSNGCERKKETSFEGSIMEGLHLHWLRTRGDVGKKTKEAEPPPATDTAASISFYPGHHYSRVSVPANRTFTGVPSKLSHLKGAPLPHNTRAIKNTRLSNSSAVDCEGSPPSHKSEQSSPGEPPSLWIDPPSNEHLSTIETNFRDPDD</sequence>